<comment type="subcellular location">
    <subcellularLocation>
        <location evidence="1">Membrane</location>
    </subcellularLocation>
</comment>
<dbReference type="GO" id="GO:0045197">
    <property type="term" value="P:establishment or maintenance of epithelial cell apical/basal polarity"/>
    <property type="evidence" value="ECO:0007669"/>
    <property type="project" value="TreeGrafter"/>
</dbReference>
<evidence type="ECO:0000256" key="1">
    <source>
        <dbReference type="ARBA" id="ARBA00004370"/>
    </source>
</evidence>
<evidence type="ECO:0000256" key="2">
    <source>
        <dbReference type="ARBA" id="ARBA00023136"/>
    </source>
</evidence>
<dbReference type="InterPro" id="IPR050614">
    <property type="entry name" value="Synaptic_Scaffolding_LAP-MAGUK"/>
</dbReference>
<evidence type="ECO:0000256" key="3">
    <source>
        <dbReference type="SAM" id="MobiDB-lite"/>
    </source>
</evidence>
<evidence type="ECO:0000259" key="4">
    <source>
        <dbReference type="PROSITE" id="PS50106"/>
    </source>
</evidence>
<evidence type="ECO:0000313" key="6">
    <source>
        <dbReference type="Proteomes" id="UP000275846"/>
    </source>
</evidence>
<gene>
    <name evidence="5" type="ORF">SSLN_LOCUS11690</name>
</gene>
<feature type="compositionally biased region" description="Acidic residues" evidence="3">
    <location>
        <begin position="293"/>
        <end position="307"/>
    </location>
</feature>
<feature type="compositionally biased region" description="Polar residues" evidence="3">
    <location>
        <begin position="327"/>
        <end position="336"/>
    </location>
</feature>
<dbReference type="GO" id="GO:0043113">
    <property type="term" value="P:receptor clustering"/>
    <property type="evidence" value="ECO:0007669"/>
    <property type="project" value="TreeGrafter"/>
</dbReference>
<feature type="compositionally biased region" description="Basic and acidic residues" evidence="3">
    <location>
        <begin position="169"/>
        <end position="181"/>
    </location>
</feature>
<dbReference type="GO" id="GO:0097120">
    <property type="term" value="P:receptor localization to synapse"/>
    <property type="evidence" value="ECO:0007669"/>
    <property type="project" value="TreeGrafter"/>
</dbReference>
<name>A0A183T5E2_SCHSO</name>
<sequence length="528" mass="57156">MARTRNFPSSVTPQTDVWEFYETTLLSEDISVQEKTSIALDIAMRWEQIDSSSTALSANSLLERLKPDVLVPSARSHSLHHIEGSTRDKVTYKNLPRVLRRINLTSPDGNHSSSAVLADNGELKKNHVPVAETTHSSLDSSCLRLQTESTFYQPKASAPPRRPRRHRRLLSDEPNHLEGKEVGGAPSPSTSSSLESFRRLAGSGQTFHMQLVRSPSDGFGFSIAGGSDQEPRFDGCVQGFVYVAHITPGGVADKDGRLAHEEATFEKYLASSLSIHNPERYRMTSIKSTNRAEEDEEGEGEEEEEGDFAPLRPRISRAPGVALVTDSPKSTFSASSGGPFAKPGSQGSLSVGAIGGPGEASYLPTTVTPLSSIFTMPCGAQAVRRTSEAQRIKPSPRRHRANVGKQTRPLHPPRDTDAGLSDDSQDVWLFDPESTLGGHASISTKSPAKMGSCEDLPGSLSRRPLPAPSPGPVIVEVPLVRGTRNGFGFSIAGGRDSQYVEGDSGIFITQVSKGWTFRKMRSTTNKKI</sequence>
<keyword evidence="6" id="KW-1185">Reference proteome</keyword>
<dbReference type="PANTHER" id="PTHR23119:SF51">
    <property type="entry name" value="DISKS LARGE 1 TUMOR SUPPRESSOR PROTEIN"/>
    <property type="match status" value="1"/>
</dbReference>
<dbReference type="WBParaSite" id="SSLN_0001213501-mRNA-1">
    <property type="protein sequence ID" value="SSLN_0001213501-mRNA-1"/>
    <property type="gene ID" value="SSLN_0001213501"/>
</dbReference>
<dbReference type="InterPro" id="IPR001478">
    <property type="entry name" value="PDZ"/>
</dbReference>
<dbReference type="Proteomes" id="UP000275846">
    <property type="component" value="Unassembled WGS sequence"/>
</dbReference>
<dbReference type="AlphaFoldDB" id="A0A183T5E2"/>
<reference evidence="7" key="1">
    <citation type="submission" date="2016-06" db="UniProtKB">
        <authorList>
            <consortium name="WormBaseParasite"/>
        </authorList>
    </citation>
    <scope>IDENTIFICATION</scope>
</reference>
<reference evidence="5 6" key="2">
    <citation type="submission" date="2018-11" db="EMBL/GenBank/DDBJ databases">
        <authorList>
            <consortium name="Pathogen Informatics"/>
        </authorList>
    </citation>
    <scope>NUCLEOTIDE SEQUENCE [LARGE SCALE GENOMIC DNA]</scope>
    <source>
        <strain evidence="5 6">NST_G2</strain>
    </source>
</reference>
<protein>
    <submittedName>
        <fullName evidence="7">PDZ domain-containing protein</fullName>
    </submittedName>
</protein>
<dbReference type="STRING" id="70667.A0A183T5E2"/>
<dbReference type="GO" id="GO:0019901">
    <property type="term" value="F:protein kinase binding"/>
    <property type="evidence" value="ECO:0007669"/>
    <property type="project" value="TreeGrafter"/>
</dbReference>
<dbReference type="InterPro" id="IPR036034">
    <property type="entry name" value="PDZ_sf"/>
</dbReference>
<dbReference type="GO" id="GO:0030054">
    <property type="term" value="C:cell junction"/>
    <property type="evidence" value="ECO:0007669"/>
    <property type="project" value="TreeGrafter"/>
</dbReference>
<dbReference type="PROSITE" id="PS50106">
    <property type="entry name" value="PDZ"/>
    <property type="match status" value="2"/>
</dbReference>
<dbReference type="GO" id="GO:0098609">
    <property type="term" value="P:cell-cell adhesion"/>
    <property type="evidence" value="ECO:0007669"/>
    <property type="project" value="TreeGrafter"/>
</dbReference>
<proteinExistence type="predicted"/>
<evidence type="ECO:0000313" key="7">
    <source>
        <dbReference type="WBParaSite" id="SSLN_0001213501-mRNA-1"/>
    </source>
</evidence>
<evidence type="ECO:0000313" key="5">
    <source>
        <dbReference type="EMBL" id="VDL98075.1"/>
    </source>
</evidence>
<dbReference type="EMBL" id="UYSU01036729">
    <property type="protein sequence ID" value="VDL98075.1"/>
    <property type="molecule type" value="Genomic_DNA"/>
</dbReference>
<accession>A0A183T5E2</accession>
<keyword evidence="2" id="KW-0472">Membrane</keyword>
<feature type="region of interest" description="Disordered" evidence="3">
    <location>
        <begin position="325"/>
        <end position="345"/>
    </location>
</feature>
<dbReference type="SUPFAM" id="SSF50156">
    <property type="entry name" value="PDZ domain-like"/>
    <property type="match status" value="2"/>
</dbReference>
<feature type="domain" description="PDZ" evidence="4">
    <location>
        <begin position="476"/>
        <end position="514"/>
    </location>
</feature>
<feature type="region of interest" description="Disordered" evidence="3">
    <location>
        <begin position="284"/>
        <end position="307"/>
    </location>
</feature>
<feature type="domain" description="PDZ" evidence="4">
    <location>
        <begin position="208"/>
        <end position="258"/>
    </location>
</feature>
<feature type="region of interest" description="Disordered" evidence="3">
    <location>
        <begin position="384"/>
        <end position="432"/>
    </location>
</feature>
<dbReference type="CDD" id="cd00136">
    <property type="entry name" value="PDZ_canonical"/>
    <property type="match status" value="1"/>
</dbReference>
<dbReference type="OrthoDB" id="78824at2759"/>
<organism evidence="7">
    <name type="scientific">Schistocephalus solidus</name>
    <name type="common">Tapeworm</name>
    <dbReference type="NCBI Taxonomy" id="70667"/>
    <lineage>
        <taxon>Eukaryota</taxon>
        <taxon>Metazoa</taxon>
        <taxon>Spiralia</taxon>
        <taxon>Lophotrochozoa</taxon>
        <taxon>Platyhelminthes</taxon>
        <taxon>Cestoda</taxon>
        <taxon>Eucestoda</taxon>
        <taxon>Diphyllobothriidea</taxon>
        <taxon>Diphyllobothriidae</taxon>
        <taxon>Schistocephalus</taxon>
    </lineage>
</organism>
<dbReference type="GO" id="GO:0016323">
    <property type="term" value="C:basolateral plasma membrane"/>
    <property type="evidence" value="ECO:0007669"/>
    <property type="project" value="TreeGrafter"/>
</dbReference>
<dbReference type="PANTHER" id="PTHR23119">
    <property type="entry name" value="DISCS LARGE"/>
    <property type="match status" value="1"/>
</dbReference>
<dbReference type="Gene3D" id="2.30.42.10">
    <property type="match status" value="2"/>
</dbReference>
<feature type="region of interest" description="Disordered" evidence="3">
    <location>
        <begin position="149"/>
        <end position="196"/>
    </location>
</feature>